<protein>
    <submittedName>
        <fullName evidence="2">ORF10</fullName>
    </submittedName>
</protein>
<feature type="transmembrane region" description="Helical" evidence="1">
    <location>
        <begin position="20"/>
        <end position="42"/>
    </location>
</feature>
<evidence type="ECO:0000313" key="3">
    <source>
        <dbReference type="Proteomes" id="UP000241841"/>
    </source>
</evidence>
<sequence length="43" mass="4570">MPVHFVLLLRDGGKLLFSSLLVFVAHVLFSLRYGAAAAALAAL</sequence>
<proteinExistence type="predicted"/>
<organism evidence="2 3">
    <name type="scientific">psittacine adenovirus 4</name>
    <dbReference type="NCBI Taxonomy" id="2773287"/>
    <lineage>
        <taxon>Viruses</taxon>
        <taxon>Varidnaviria</taxon>
        <taxon>Bamfordvirae</taxon>
        <taxon>Preplasmiviricota</taxon>
        <taxon>Polisuviricotina</taxon>
        <taxon>Pharingeaviricetes</taxon>
        <taxon>Rowavirales</taxon>
        <taxon>Adenoviridae</taxon>
        <taxon>Aviadenovirus</taxon>
        <taxon>Aviadenovirus rubri</taxon>
        <taxon>Psittacine aviadenovirus B</taxon>
    </lineage>
</organism>
<name>A0A1P8SW65_9ADEN</name>
<reference evidence="3" key="1">
    <citation type="journal article" date="2017" name="Virology">
        <title>A novel pathogenic aviadenovirus from red-bellied parrots (Poicephalus rufiventris) unveils deep recombination events among avian host lineages.</title>
        <authorList>
            <person name="Das S."/>
            <person name="Fearnside K."/>
            <person name="Sarker S."/>
            <person name="Forwood J.K."/>
            <person name="Raidal S.R."/>
        </authorList>
    </citation>
    <scope>NUCLEOTIDE SEQUENCE [LARGE SCALE GENOMIC DNA]</scope>
</reference>
<dbReference type="EMBL" id="KX577802">
    <property type="protein sequence ID" value="APY28350.1"/>
    <property type="molecule type" value="Genomic_DNA"/>
</dbReference>
<keyword evidence="1" id="KW-1133">Transmembrane helix</keyword>
<keyword evidence="1" id="KW-0812">Transmembrane</keyword>
<keyword evidence="3" id="KW-1185">Reference proteome</keyword>
<dbReference type="Proteomes" id="UP000241841">
    <property type="component" value="Segment"/>
</dbReference>
<evidence type="ECO:0000313" key="2">
    <source>
        <dbReference type="EMBL" id="APY28350.1"/>
    </source>
</evidence>
<accession>A0A1P8SW65</accession>
<evidence type="ECO:0000256" key="1">
    <source>
        <dbReference type="SAM" id="Phobius"/>
    </source>
</evidence>
<keyword evidence="1" id="KW-0472">Membrane</keyword>